<comment type="function">
    <text evidence="6">Ubiquitin-like protein involved in cytoplasm to vacuole transport (Cvt), autophagy vesicles formation, mitophagy, and nucleophagy.</text>
</comment>
<reference evidence="7 8" key="1">
    <citation type="journal article" date="2011" name="J. Gen. Appl. Microbiol.">
        <title>Draft genome sequencing of the enigmatic yeast Saitoella complicata.</title>
        <authorList>
            <person name="Nishida H."/>
            <person name="Hamamoto M."/>
            <person name="Sugiyama J."/>
        </authorList>
    </citation>
    <scope>NUCLEOTIDE SEQUENCE [LARGE SCALE GENOMIC DNA]</scope>
    <source>
        <strain evidence="7 8">NRRL Y-17804</strain>
    </source>
</reference>
<evidence type="ECO:0000256" key="3">
    <source>
        <dbReference type="ARBA" id="ARBA00022499"/>
    </source>
</evidence>
<reference evidence="7 8" key="3">
    <citation type="journal article" date="2015" name="Genome Announc.">
        <title>Draft Genome Sequence of the Archiascomycetous Yeast Saitoella complicata.</title>
        <authorList>
            <person name="Yamauchi K."/>
            <person name="Kondo S."/>
            <person name="Hamamoto M."/>
            <person name="Takahashi Y."/>
            <person name="Ogura Y."/>
            <person name="Hayashi T."/>
            <person name="Nishida H."/>
        </authorList>
    </citation>
    <scope>NUCLEOTIDE SEQUENCE [LARGE SCALE GENOMIC DNA]</scope>
    <source>
        <strain evidence="7 8">NRRL Y-17804</strain>
    </source>
</reference>
<dbReference type="GO" id="GO:0034727">
    <property type="term" value="P:piecemeal microautophagy of the nucleus"/>
    <property type="evidence" value="ECO:0007669"/>
    <property type="project" value="TreeGrafter"/>
</dbReference>
<dbReference type="GO" id="GO:0097352">
    <property type="term" value="P:autophagosome maturation"/>
    <property type="evidence" value="ECO:0007669"/>
    <property type="project" value="TreeGrafter"/>
</dbReference>
<comment type="caution">
    <text evidence="7">The sequence shown here is derived from an EMBL/GenBank/DDBJ whole genome shotgun (WGS) entry which is preliminary data.</text>
</comment>
<dbReference type="AlphaFoldDB" id="A0A0E9NAN7"/>
<dbReference type="GO" id="GO:0061723">
    <property type="term" value="P:glycophagy"/>
    <property type="evidence" value="ECO:0007669"/>
    <property type="project" value="TreeGrafter"/>
</dbReference>
<dbReference type="Gene3D" id="3.10.20.90">
    <property type="entry name" value="Phosphatidylinositol 3-kinase Catalytic Subunit, Chain A, domain 1"/>
    <property type="match status" value="1"/>
</dbReference>
<comment type="subunit">
    <text evidence="6">Forms a conjugate with ATG5.</text>
</comment>
<comment type="subcellular location">
    <subcellularLocation>
        <location evidence="6">Preautophagosomal structure membrane</location>
        <topology evidence="6">Peripheral membrane protein</topology>
    </subcellularLocation>
</comment>
<evidence type="ECO:0000256" key="5">
    <source>
        <dbReference type="ARBA" id="ARBA00023006"/>
    </source>
</evidence>
<sequence>MERIPDDLENLNLASSIIISNIPEDATAALNRYTQADTAKVAIRFKAVGRAPILKQQVYKITSGQRFQTVTTFLRRQLKLRPSDTLFLYINSTFAPSLDEVIGNLYQSFKVNDELIYSSNYTQRDLMQTAPCPYP</sequence>
<keyword evidence="3 6" id="KW-1017">Isopeptide bond</keyword>
<dbReference type="GO" id="GO:0034274">
    <property type="term" value="C:Atg12-Atg5-Atg16 complex"/>
    <property type="evidence" value="ECO:0007669"/>
    <property type="project" value="TreeGrafter"/>
</dbReference>
<dbReference type="Proteomes" id="UP000033140">
    <property type="component" value="Unassembled WGS sequence"/>
</dbReference>
<dbReference type="GO" id="GO:0019776">
    <property type="term" value="F:Atg8-family ligase activity"/>
    <property type="evidence" value="ECO:0007669"/>
    <property type="project" value="TreeGrafter"/>
</dbReference>
<dbReference type="GO" id="GO:0000045">
    <property type="term" value="P:autophagosome assembly"/>
    <property type="evidence" value="ECO:0007669"/>
    <property type="project" value="InterPro"/>
</dbReference>
<proteinExistence type="inferred from homology"/>
<dbReference type="EMBL" id="BACD03000006">
    <property type="protein sequence ID" value="GAO46884.1"/>
    <property type="molecule type" value="Genomic_DNA"/>
</dbReference>
<name>A0A0E9NAN7_SAICN</name>
<accession>A0A0E9NAN7</accession>
<dbReference type="InterPro" id="IPR007242">
    <property type="entry name" value="Atg12"/>
</dbReference>
<keyword evidence="6" id="KW-0472">Membrane</keyword>
<organism evidence="7 8">
    <name type="scientific">Saitoella complicata (strain BCRC 22490 / CBS 7301 / JCM 7358 / NBRC 10748 / NRRL Y-17804)</name>
    <dbReference type="NCBI Taxonomy" id="698492"/>
    <lineage>
        <taxon>Eukaryota</taxon>
        <taxon>Fungi</taxon>
        <taxon>Dikarya</taxon>
        <taxon>Ascomycota</taxon>
        <taxon>Taphrinomycotina</taxon>
        <taxon>Taphrinomycotina incertae sedis</taxon>
        <taxon>Saitoella</taxon>
    </lineage>
</organism>
<gene>
    <name evidence="7" type="ORF">G7K_1102-t1</name>
</gene>
<evidence type="ECO:0000256" key="4">
    <source>
        <dbReference type="ARBA" id="ARBA00022786"/>
    </source>
</evidence>
<dbReference type="Pfam" id="PF04110">
    <property type="entry name" value="APG12"/>
    <property type="match status" value="1"/>
</dbReference>
<dbReference type="CDD" id="cd01612">
    <property type="entry name" value="Ubl_ATG12"/>
    <property type="match status" value="1"/>
</dbReference>
<dbReference type="GO" id="GO:0000421">
    <property type="term" value="C:autophagosome membrane"/>
    <property type="evidence" value="ECO:0007669"/>
    <property type="project" value="TreeGrafter"/>
</dbReference>
<reference evidence="7 8" key="2">
    <citation type="journal article" date="2014" name="J. Gen. Appl. Microbiol.">
        <title>The early diverging ascomycetous budding yeast Saitoella complicata has three histone deacetylases belonging to the Clr6, Hos2, and Rpd3 lineages.</title>
        <authorList>
            <person name="Nishida H."/>
            <person name="Matsumoto T."/>
            <person name="Kondo S."/>
            <person name="Hamamoto M."/>
            <person name="Yoshikawa H."/>
        </authorList>
    </citation>
    <scope>NUCLEOTIDE SEQUENCE [LARGE SCALE GENOMIC DNA]</scope>
    <source>
        <strain evidence="7 8">NRRL Y-17804</strain>
    </source>
</reference>
<keyword evidence="4 6" id="KW-0833">Ubl conjugation pathway</keyword>
<evidence type="ECO:0000256" key="6">
    <source>
        <dbReference type="RuleBase" id="RU361201"/>
    </source>
</evidence>
<evidence type="ECO:0000313" key="7">
    <source>
        <dbReference type="EMBL" id="GAO46884.1"/>
    </source>
</evidence>
<dbReference type="GO" id="GO:0034045">
    <property type="term" value="C:phagophore assembly site membrane"/>
    <property type="evidence" value="ECO:0007669"/>
    <property type="project" value="UniProtKB-SubCell"/>
</dbReference>
<dbReference type="OMA" id="DLPMNMS"/>
<evidence type="ECO:0000256" key="1">
    <source>
        <dbReference type="ARBA" id="ARBA00007778"/>
    </source>
</evidence>
<dbReference type="InterPro" id="IPR029071">
    <property type="entry name" value="Ubiquitin-like_domsf"/>
</dbReference>
<dbReference type="STRING" id="698492.A0A0E9NAN7"/>
<keyword evidence="6" id="KW-0653">Protein transport</keyword>
<keyword evidence="5 6" id="KW-0072">Autophagy</keyword>
<comment type="similarity">
    <text evidence="1 6">Belongs to the ATG12 family.</text>
</comment>
<evidence type="ECO:0000256" key="2">
    <source>
        <dbReference type="ARBA" id="ARBA00015875"/>
    </source>
</evidence>
<dbReference type="GO" id="GO:0015031">
    <property type="term" value="P:protein transport"/>
    <property type="evidence" value="ECO:0007669"/>
    <property type="project" value="UniProtKB-KW"/>
</dbReference>
<dbReference type="PANTHER" id="PTHR13385:SF0">
    <property type="entry name" value="UBIQUITIN-LIKE PROTEIN ATG12"/>
    <property type="match status" value="1"/>
</dbReference>
<keyword evidence="6" id="KW-0813">Transport</keyword>
<dbReference type="PANTHER" id="PTHR13385">
    <property type="entry name" value="AUTOPHAGY PROTEIN 12"/>
    <property type="match status" value="1"/>
</dbReference>
<dbReference type="GO" id="GO:0000422">
    <property type="term" value="P:autophagy of mitochondrion"/>
    <property type="evidence" value="ECO:0007669"/>
    <property type="project" value="TreeGrafter"/>
</dbReference>
<protein>
    <recommendedName>
        <fullName evidence="2 6">Ubiquitin-like protein ATG12</fullName>
    </recommendedName>
</protein>
<dbReference type="SUPFAM" id="SSF54236">
    <property type="entry name" value="Ubiquitin-like"/>
    <property type="match status" value="1"/>
</dbReference>
<keyword evidence="8" id="KW-1185">Reference proteome</keyword>
<evidence type="ECO:0000313" key="8">
    <source>
        <dbReference type="Proteomes" id="UP000033140"/>
    </source>
</evidence>